<dbReference type="GO" id="GO:0005524">
    <property type="term" value="F:ATP binding"/>
    <property type="evidence" value="ECO:0007669"/>
    <property type="project" value="UniProtKB-KW"/>
</dbReference>
<dbReference type="InterPro" id="IPR027417">
    <property type="entry name" value="P-loop_NTPase"/>
</dbReference>
<dbReference type="OrthoDB" id="3798358at2759"/>
<evidence type="ECO:0000313" key="5">
    <source>
        <dbReference type="Proteomes" id="UP000016934"/>
    </source>
</evidence>
<dbReference type="HOGENOM" id="CLU_1820365_0_0_1"/>
<keyword evidence="2" id="KW-0067">ATP-binding</keyword>
<accession>M2SBV1</accession>
<dbReference type="EMBL" id="KB445651">
    <property type="protein sequence ID" value="EMD59970.1"/>
    <property type="molecule type" value="Genomic_DNA"/>
</dbReference>
<keyword evidence="5" id="KW-1185">Reference proteome</keyword>
<protein>
    <recommendedName>
        <fullName evidence="3">ABC transporter domain-containing protein</fullName>
    </recommendedName>
</protein>
<evidence type="ECO:0000256" key="1">
    <source>
        <dbReference type="ARBA" id="ARBA00022741"/>
    </source>
</evidence>
<proteinExistence type="predicted"/>
<dbReference type="Pfam" id="PF00005">
    <property type="entry name" value="ABC_tran"/>
    <property type="match status" value="1"/>
</dbReference>
<dbReference type="STRING" id="665912.M2SBV1"/>
<gene>
    <name evidence="4" type="ORF">COCSADRAFT_72727</name>
</gene>
<dbReference type="InterPro" id="IPR050173">
    <property type="entry name" value="ABC_transporter_C-like"/>
</dbReference>
<feature type="non-terminal residue" evidence="4">
    <location>
        <position position="1"/>
    </location>
</feature>
<dbReference type="eggNOG" id="KOG0054">
    <property type="taxonomic scope" value="Eukaryota"/>
</dbReference>
<feature type="domain" description="ABC transporter" evidence="3">
    <location>
        <begin position="3"/>
        <end position="141"/>
    </location>
</feature>
<reference evidence="5" key="2">
    <citation type="journal article" date="2013" name="PLoS Genet.">
        <title>Comparative genome structure, secondary metabolite, and effector coding capacity across Cochliobolus pathogens.</title>
        <authorList>
            <person name="Condon B.J."/>
            <person name="Leng Y."/>
            <person name="Wu D."/>
            <person name="Bushley K.E."/>
            <person name="Ohm R.A."/>
            <person name="Otillar R."/>
            <person name="Martin J."/>
            <person name="Schackwitz W."/>
            <person name="Grimwood J."/>
            <person name="MohdZainudin N."/>
            <person name="Xue C."/>
            <person name="Wang R."/>
            <person name="Manning V.A."/>
            <person name="Dhillon B."/>
            <person name="Tu Z.J."/>
            <person name="Steffenson B.J."/>
            <person name="Salamov A."/>
            <person name="Sun H."/>
            <person name="Lowry S."/>
            <person name="LaButti K."/>
            <person name="Han J."/>
            <person name="Copeland A."/>
            <person name="Lindquist E."/>
            <person name="Barry K."/>
            <person name="Schmutz J."/>
            <person name="Baker S.E."/>
            <person name="Ciuffetti L.M."/>
            <person name="Grigoriev I.V."/>
            <person name="Zhong S."/>
            <person name="Turgeon B.G."/>
        </authorList>
    </citation>
    <scope>NUCLEOTIDE SEQUENCE [LARGE SCALE GENOMIC DNA]</scope>
    <source>
        <strain evidence="5">ND90Pr / ATCC 201652</strain>
    </source>
</reference>
<keyword evidence="1" id="KW-0547">Nucleotide-binding</keyword>
<dbReference type="GO" id="GO:0016887">
    <property type="term" value="F:ATP hydrolysis activity"/>
    <property type="evidence" value="ECO:0007669"/>
    <property type="project" value="InterPro"/>
</dbReference>
<name>M2SBV1_COCSN</name>
<dbReference type="Gene3D" id="3.40.50.300">
    <property type="entry name" value="P-loop containing nucleotide triphosphate hydrolases"/>
    <property type="match status" value="1"/>
</dbReference>
<dbReference type="KEGG" id="bsc:COCSADRAFT_72727"/>
<evidence type="ECO:0000259" key="3">
    <source>
        <dbReference type="Pfam" id="PF00005"/>
    </source>
</evidence>
<dbReference type="GO" id="GO:0016020">
    <property type="term" value="C:membrane"/>
    <property type="evidence" value="ECO:0007669"/>
    <property type="project" value="TreeGrafter"/>
</dbReference>
<evidence type="ECO:0000313" key="4">
    <source>
        <dbReference type="EMBL" id="EMD59970.1"/>
    </source>
</evidence>
<dbReference type="SUPFAM" id="SSF52540">
    <property type="entry name" value="P-loop containing nucleoside triphosphate hydrolases"/>
    <property type="match status" value="1"/>
</dbReference>
<feature type="non-terminal residue" evidence="4">
    <location>
        <position position="142"/>
    </location>
</feature>
<dbReference type="RefSeq" id="XP_007704235.1">
    <property type="nucleotide sequence ID" value="XM_007706045.1"/>
</dbReference>
<reference evidence="4 5" key="1">
    <citation type="journal article" date="2012" name="PLoS Pathog.">
        <title>Diverse lifestyles and strategies of plant pathogenesis encoded in the genomes of eighteen Dothideomycetes fungi.</title>
        <authorList>
            <person name="Ohm R.A."/>
            <person name="Feau N."/>
            <person name="Henrissat B."/>
            <person name="Schoch C.L."/>
            <person name="Horwitz B.A."/>
            <person name="Barry K.W."/>
            <person name="Condon B.J."/>
            <person name="Copeland A.C."/>
            <person name="Dhillon B."/>
            <person name="Glaser F."/>
            <person name="Hesse C.N."/>
            <person name="Kosti I."/>
            <person name="LaButti K."/>
            <person name="Lindquist E.A."/>
            <person name="Lucas S."/>
            <person name="Salamov A.A."/>
            <person name="Bradshaw R.E."/>
            <person name="Ciuffetti L."/>
            <person name="Hamelin R.C."/>
            <person name="Kema G.H.J."/>
            <person name="Lawrence C."/>
            <person name="Scott J.A."/>
            <person name="Spatafora J.W."/>
            <person name="Turgeon B.G."/>
            <person name="de Wit P.J.G.M."/>
            <person name="Zhong S."/>
            <person name="Goodwin S.B."/>
            <person name="Grigoriev I.V."/>
        </authorList>
    </citation>
    <scope>NUCLEOTIDE SEQUENCE [LARGE SCALE GENOMIC DNA]</scope>
    <source>
        <strain evidence="5">ND90Pr / ATCC 201652</strain>
    </source>
</reference>
<dbReference type="PANTHER" id="PTHR24223">
    <property type="entry name" value="ATP-BINDING CASSETTE SUB-FAMILY C"/>
    <property type="match status" value="1"/>
</dbReference>
<dbReference type="AlphaFoldDB" id="M2SBV1"/>
<dbReference type="GeneID" id="19140494"/>
<organism evidence="4 5">
    <name type="scientific">Cochliobolus sativus (strain ND90Pr / ATCC 201652)</name>
    <name type="common">Common root rot and spot blotch fungus</name>
    <name type="synonym">Bipolaris sorokiniana</name>
    <dbReference type="NCBI Taxonomy" id="665912"/>
    <lineage>
        <taxon>Eukaryota</taxon>
        <taxon>Fungi</taxon>
        <taxon>Dikarya</taxon>
        <taxon>Ascomycota</taxon>
        <taxon>Pezizomycotina</taxon>
        <taxon>Dothideomycetes</taxon>
        <taxon>Pleosporomycetidae</taxon>
        <taxon>Pleosporales</taxon>
        <taxon>Pleosporineae</taxon>
        <taxon>Pleosporaceae</taxon>
        <taxon>Bipolaris</taxon>
    </lineage>
</organism>
<sequence>LALKDIRLVVEPGQRVAICGRSISGKSSLILLLLGLLEPLPSTSSNSIFIDGLEALTVKQAVLPERIITVSQDPIFLPPRTSWQENLDLLGTWTATEIHSVLEDMNLWPLVNSQGGLEAAVKPGELSPDQKQLFSVARAALR</sequence>
<dbReference type="GO" id="GO:0042626">
    <property type="term" value="F:ATPase-coupled transmembrane transporter activity"/>
    <property type="evidence" value="ECO:0007669"/>
    <property type="project" value="TreeGrafter"/>
</dbReference>
<dbReference type="PANTHER" id="PTHR24223:SF345">
    <property type="entry name" value="ABC MULTIDRUG TRANSPORTER (EUROFUNG)"/>
    <property type="match status" value="1"/>
</dbReference>
<dbReference type="InterPro" id="IPR003439">
    <property type="entry name" value="ABC_transporter-like_ATP-bd"/>
</dbReference>
<dbReference type="Proteomes" id="UP000016934">
    <property type="component" value="Unassembled WGS sequence"/>
</dbReference>
<evidence type="ECO:0000256" key="2">
    <source>
        <dbReference type="ARBA" id="ARBA00022840"/>
    </source>
</evidence>